<dbReference type="EMBL" id="BBSA01000003">
    <property type="protein sequence ID" value="GAM61231.1"/>
    <property type="molecule type" value="Genomic_DNA"/>
</dbReference>
<dbReference type="InterPro" id="IPR041029">
    <property type="entry name" value="GbpA_2"/>
</dbReference>
<feature type="domain" description="Chitin-binding type-4" evidence="4">
    <location>
        <begin position="30"/>
        <end position="220"/>
    </location>
</feature>
<proteinExistence type="predicted"/>
<keyword evidence="1" id="KW-0964">Secreted</keyword>
<evidence type="ECO:0000313" key="6">
    <source>
        <dbReference type="EMBL" id="GAM61231.1"/>
    </source>
</evidence>
<name>A0A0B8P4R0_9VIBR</name>
<dbReference type="InterPro" id="IPR014756">
    <property type="entry name" value="Ig_E-set"/>
</dbReference>
<dbReference type="Gene3D" id="2.70.50.50">
    <property type="entry name" value="chitin-binding protein cbp21"/>
    <property type="match status" value="1"/>
</dbReference>
<dbReference type="SUPFAM" id="SSF81296">
    <property type="entry name" value="E set domains"/>
    <property type="match status" value="1"/>
</dbReference>
<organism evidence="6 7">
    <name type="scientific">Vibrio ishigakensis</name>
    <dbReference type="NCBI Taxonomy" id="1481914"/>
    <lineage>
        <taxon>Bacteria</taxon>
        <taxon>Pseudomonadati</taxon>
        <taxon>Pseudomonadota</taxon>
        <taxon>Gammaproteobacteria</taxon>
        <taxon>Vibrionales</taxon>
        <taxon>Vibrionaceae</taxon>
        <taxon>Vibrio</taxon>
    </lineage>
</organism>
<dbReference type="Proteomes" id="UP000031670">
    <property type="component" value="Unassembled WGS sequence"/>
</dbReference>
<feature type="domain" description="N-acetylglucosamine binding protein A" evidence="5">
    <location>
        <begin position="246"/>
        <end position="325"/>
    </location>
</feature>
<dbReference type="PANTHER" id="PTHR34823:SF1">
    <property type="entry name" value="CHITIN-BINDING TYPE-4 DOMAIN-CONTAINING PROTEIN"/>
    <property type="match status" value="1"/>
</dbReference>
<dbReference type="GO" id="GO:0008061">
    <property type="term" value="F:chitin binding"/>
    <property type="evidence" value="ECO:0007669"/>
    <property type="project" value="UniProtKB-KW"/>
</dbReference>
<evidence type="ECO:0000256" key="2">
    <source>
        <dbReference type="ARBA" id="ARBA00022669"/>
    </source>
</evidence>
<keyword evidence="2" id="KW-0147">Chitin-binding</keyword>
<protein>
    <submittedName>
        <fullName evidence="6">Chitin binding protein</fullName>
    </submittedName>
</protein>
<accession>A0A0B8P4R0</accession>
<dbReference type="AlphaFoldDB" id="A0A0B8P4R0"/>
<dbReference type="InterPro" id="IPR051024">
    <property type="entry name" value="GlcNAc_Chitin_IntDeg"/>
</dbReference>
<evidence type="ECO:0000313" key="7">
    <source>
        <dbReference type="Proteomes" id="UP000031670"/>
    </source>
</evidence>
<reference evidence="6 7" key="1">
    <citation type="submission" date="2015-01" db="EMBL/GenBank/DDBJ databases">
        <title>Vibrio sp. C5 JCM 19232 whole genome shotgun sequence.</title>
        <authorList>
            <person name="Sawabe T."/>
            <person name="Meirelles P."/>
            <person name="Feng G."/>
            <person name="Sayaka M."/>
            <person name="Hattori M."/>
            <person name="Ohkuma M."/>
        </authorList>
    </citation>
    <scope>NUCLEOTIDE SEQUENCE [LARGE SCALE GENOMIC DNA]</scope>
    <source>
        <strain evidence="6 7">JCM19232</strain>
    </source>
</reference>
<dbReference type="Gene3D" id="3.30.70.2150">
    <property type="match status" value="1"/>
</dbReference>
<sequence>MRFIQKKLAFQIGIVCASLSGAYVAPVSAHGYMEYPQDYANSCFKGSTTDSELCNDTVSNQKNEINNTPGGDHKAVIADGQLCSASKGGVYSVLDVPSANRYATELELDANGEFEIVYTHTAPHRTWYWDIFVTRDGFDPDTEVLTWDDLERLTVIDGYGEEPNATETFKVKWPEGKTGKHIIYQVWQRPDVSHTHHEVLGAPPENVWDSPEAFYSCANVIVGDHNPVPEPDESPWVKSEAFAIESFEVAAGDRVKARLMHSNSEEFEVFQDITSSNENDDIWKLDLARAINDNPTISEYVQVGVLNDDGEVLLSDDPAKNYIHYVSKEWSHLVEKLEQDGNDTSIAWVNGESQYELAEGETLSIPVEVAVENGEQGIYDFTVIMKAVGATEPEQVVSGTTDAPVSLQVSELGEYTVRVTGRVDGALEQANYEFSVIAEQGDIEYDYLYPEGFGNYVAGDVVKFEGEGIYECYGPWAAHCNDEAFLPGVASDPNWVEQQWRKLD</sequence>
<evidence type="ECO:0000256" key="1">
    <source>
        <dbReference type="ARBA" id="ARBA00022525"/>
    </source>
</evidence>
<dbReference type="PANTHER" id="PTHR34823">
    <property type="entry name" value="GLCNAC-BINDING PROTEIN A"/>
    <property type="match status" value="1"/>
</dbReference>
<evidence type="ECO:0000259" key="4">
    <source>
        <dbReference type="Pfam" id="PF03067"/>
    </source>
</evidence>
<gene>
    <name evidence="6" type="ORF">JCM19232_5532</name>
</gene>
<dbReference type="InterPro" id="IPR004302">
    <property type="entry name" value="Cellulose/chitin-bd_N"/>
</dbReference>
<reference evidence="6 7" key="2">
    <citation type="submission" date="2015-01" db="EMBL/GenBank/DDBJ databases">
        <authorList>
            <consortium name="NBRP consortium"/>
            <person name="Sawabe T."/>
            <person name="Meirelles P."/>
            <person name="Feng G."/>
            <person name="Sayaka M."/>
            <person name="Hattori M."/>
            <person name="Ohkuma M."/>
        </authorList>
    </citation>
    <scope>NUCLEOTIDE SEQUENCE [LARGE SCALE GENOMIC DNA]</scope>
    <source>
        <strain evidence="6 7">JCM19232</strain>
    </source>
</reference>
<keyword evidence="3" id="KW-0732">Signal</keyword>
<dbReference type="Pfam" id="PF03067">
    <property type="entry name" value="LPMO_10"/>
    <property type="match status" value="1"/>
</dbReference>
<evidence type="ECO:0000259" key="5">
    <source>
        <dbReference type="Pfam" id="PF18416"/>
    </source>
</evidence>
<evidence type="ECO:0000256" key="3">
    <source>
        <dbReference type="ARBA" id="ARBA00022729"/>
    </source>
</evidence>
<dbReference type="Pfam" id="PF18416">
    <property type="entry name" value="GbpA_2"/>
    <property type="match status" value="1"/>
</dbReference>
<dbReference type="CDD" id="cd21177">
    <property type="entry name" value="LPMO_AA10"/>
    <property type="match status" value="1"/>
</dbReference>
<comment type="caution">
    <text evidence="6">The sequence shown here is derived from an EMBL/GenBank/DDBJ whole genome shotgun (WGS) entry which is preliminary data.</text>
</comment>